<evidence type="ECO:0000313" key="3">
    <source>
        <dbReference type="Proteomes" id="UP001596107"/>
    </source>
</evidence>
<dbReference type="SUPFAM" id="SSF46785">
    <property type="entry name" value="Winged helix' DNA-binding domain"/>
    <property type="match status" value="1"/>
</dbReference>
<dbReference type="PANTHER" id="PTHR33164">
    <property type="entry name" value="TRANSCRIPTIONAL REGULATOR, MARR FAMILY"/>
    <property type="match status" value="1"/>
</dbReference>
<dbReference type="Gene3D" id="1.10.10.10">
    <property type="entry name" value="Winged helix-like DNA-binding domain superfamily/Winged helix DNA-binding domain"/>
    <property type="match status" value="1"/>
</dbReference>
<dbReference type="Pfam" id="PF12802">
    <property type="entry name" value="MarR_2"/>
    <property type="match status" value="1"/>
</dbReference>
<dbReference type="InterPro" id="IPR000835">
    <property type="entry name" value="HTH_MarR-typ"/>
</dbReference>
<name>A0ABW0T7U0_9HYPH</name>
<reference evidence="3" key="1">
    <citation type="journal article" date="2019" name="Int. J. Syst. Evol. Microbiol.">
        <title>The Global Catalogue of Microorganisms (GCM) 10K type strain sequencing project: providing services to taxonomists for standard genome sequencing and annotation.</title>
        <authorList>
            <consortium name="The Broad Institute Genomics Platform"/>
            <consortium name="The Broad Institute Genome Sequencing Center for Infectious Disease"/>
            <person name="Wu L."/>
            <person name="Ma J."/>
        </authorList>
    </citation>
    <scope>NUCLEOTIDE SEQUENCE [LARGE SCALE GENOMIC DNA]</scope>
    <source>
        <strain evidence="3">JCM 3366</strain>
    </source>
</reference>
<dbReference type="RefSeq" id="WP_223021316.1">
    <property type="nucleotide sequence ID" value="NZ_CP078143.1"/>
</dbReference>
<sequence length="175" mass="19370">MTDTPVPAEHDDALPQGEAEIGELGRQTGYLLRRASMTYTTHWMLSTRATSIAGLTPVQAGMLILIEENPGLTQIELARLLNVEGSTLWALVAKLREMGLVQRYRQPGDRRAFALHLTKQGKRALVQTTALLADHQEALLQRLTPDQRAQLNQSLKLIIAAGEVENQRLAEMAPQ</sequence>
<dbReference type="PROSITE" id="PS50995">
    <property type="entry name" value="HTH_MARR_2"/>
    <property type="match status" value="1"/>
</dbReference>
<comment type="caution">
    <text evidence="2">The sequence shown here is derived from an EMBL/GenBank/DDBJ whole genome shotgun (WGS) entry which is preliminary data.</text>
</comment>
<accession>A0ABW0T7U0</accession>
<dbReference type="Proteomes" id="UP001596107">
    <property type="component" value="Unassembled WGS sequence"/>
</dbReference>
<dbReference type="InterPro" id="IPR036388">
    <property type="entry name" value="WH-like_DNA-bd_sf"/>
</dbReference>
<proteinExistence type="predicted"/>
<organism evidence="2 3">
    <name type="scientific">Nitratireductor kimnyeongensis</name>
    <dbReference type="NCBI Taxonomy" id="430679"/>
    <lineage>
        <taxon>Bacteria</taxon>
        <taxon>Pseudomonadati</taxon>
        <taxon>Pseudomonadota</taxon>
        <taxon>Alphaproteobacteria</taxon>
        <taxon>Hyphomicrobiales</taxon>
        <taxon>Phyllobacteriaceae</taxon>
        <taxon>Nitratireductor</taxon>
    </lineage>
</organism>
<dbReference type="PANTHER" id="PTHR33164:SF89">
    <property type="entry name" value="MARR FAMILY REGULATORY PROTEIN"/>
    <property type="match status" value="1"/>
</dbReference>
<evidence type="ECO:0000313" key="2">
    <source>
        <dbReference type="EMBL" id="MFC5585364.1"/>
    </source>
</evidence>
<keyword evidence="3" id="KW-1185">Reference proteome</keyword>
<gene>
    <name evidence="2" type="ORF">ACFPOD_09580</name>
</gene>
<dbReference type="InterPro" id="IPR039422">
    <property type="entry name" value="MarR/SlyA-like"/>
</dbReference>
<dbReference type="PRINTS" id="PR00598">
    <property type="entry name" value="HTHMARR"/>
</dbReference>
<dbReference type="EMBL" id="JBHSNB010000002">
    <property type="protein sequence ID" value="MFC5585364.1"/>
    <property type="molecule type" value="Genomic_DNA"/>
</dbReference>
<evidence type="ECO:0000259" key="1">
    <source>
        <dbReference type="PROSITE" id="PS50995"/>
    </source>
</evidence>
<dbReference type="SMART" id="SM00347">
    <property type="entry name" value="HTH_MARR"/>
    <property type="match status" value="1"/>
</dbReference>
<feature type="domain" description="HTH marR-type" evidence="1">
    <location>
        <begin position="25"/>
        <end position="160"/>
    </location>
</feature>
<dbReference type="InterPro" id="IPR036390">
    <property type="entry name" value="WH_DNA-bd_sf"/>
</dbReference>
<protein>
    <submittedName>
        <fullName evidence="2">MarR family winged helix-turn-helix transcriptional regulator</fullName>
    </submittedName>
</protein>